<evidence type="ECO:0000256" key="10">
    <source>
        <dbReference type="ARBA" id="ARBA00023014"/>
    </source>
</evidence>
<dbReference type="SMART" id="SM00987">
    <property type="entry name" value="UreE_C"/>
    <property type="match status" value="1"/>
</dbReference>
<dbReference type="InterPro" id="IPR005122">
    <property type="entry name" value="Uracil-DNA_glycosylase-like"/>
</dbReference>
<evidence type="ECO:0000256" key="2">
    <source>
        <dbReference type="ARBA" id="ARBA00006521"/>
    </source>
</evidence>
<feature type="domain" description="Uracil-DNA glycosylase-like" evidence="12">
    <location>
        <begin position="24"/>
        <end position="180"/>
    </location>
</feature>
<sequence>MQKEVEYENLKNECLKESEEPIVFGEGRLDAKIVLIGEAPGAKEIEMRKPFVGQAGKNLDEFLEIVEISRDDIYITNVVKIRPYRINKKTGRKINRAPNKREIDKYSKYLFKELEIIKPKLIVTLGNVPLKTLLNDFDAKISNLHGQVYNISNRIIFPLYHPAAVIYNRSLRGTYLEDLNRLKKYIKEKGIIK</sequence>
<dbReference type="PANTHER" id="PTHR33693">
    <property type="entry name" value="TYPE-5 URACIL-DNA GLYCOSYLASE"/>
    <property type="match status" value="1"/>
</dbReference>
<dbReference type="CDD" id="cd10030">
    <property type="entry name" value="UDG-F4_TTUDGA_SPO1dp_like"/>
    <property type="match status" value="1"/>
</dbReference>
<dbReference type="STRING" id="1121266.SAMN02745883_00811"/>
<comment type="similarity">
    <text evidence="2">Belongs to the uracil-DNA glycosylase (UDG) superfamily. Type 4 (UDGa) family.</text>
</comment>
<evidence type="ECO:0000256" key="7">
    <source>
        <dbReference type="ARBA" id="ARBA00022763"/>
    </source>
</evidence>
<evidence type="ECO:0000256" key="4">
    <source>
        <dbReference type="ARBA" id="ARBA00019403"/>
    </source>
</evidence>
<evidence type="ECO:0000256" key="1">
    <source>
        <dbReference type="ARBA" id="ARBA00001400"/>
    </source>
</evidence>
<reference evidence="13 14" key="1">
    <citation type="submission" date="2016-11" db="EMBL/GenBank/DDBJ databases">
        <authorList>
            <person name="Jaros S."/>
            <person name="Januszkiewicz K."/>
            <person name="Wedrychowicz H."/>
        </authorList>
    </citation>
    <scope>NUCLEOTIDE SEQUENCE [LARGE SCALE GENOMIC DNA]</scope>
    <source>
        <strain evidence="13 14">DSM 14501</strain>
    </source>
</reference>
<dbReference type="EC" id="3.2.2.27" evidence="3"/>
<keyword evidence="14" id="KW-1185">Reference proteome</keyword>
<dbReference type="InterPro" id="IPR051536">
    <property type="entry name" value="UDG_Type-4/5"/>
</dbReference>
<dbReference type="SUPFAM" id="SSF52141">
    <property type="entry name" value="Uracil-DNA glycosylase-like"/>
    <property type="match status" value="1"/>
</dbReference>
<proteinExistence type="inferred from homology"/>
<evidence type="ECO:0000256" key="6">
    <source>
        <dbReference type="ARBA" id="ARBA00022723"/>
    </source>
</evidence>
<gene>
    <name evidence="13" type="ORF">SAMN02745883_00811</name>
</gene>
<dbReference type="GO" id="GO:0004844">
    <property type="term" value="F:uracil DNA N-glycosylase activity"/>
    <property type="evidence" value="ECO:0007669"/>
    <property type="project" value="UniProtKB-EC"/>
</dbReference>
<protein>
    <recommendedName>
        <fullName evidence="4">Type-4 uracil-DNA glycosylase</fullName>
        <ecNumber evidence="3">3.2.2.27</ecNumber>
    </recommendedName>
</protein>
<dbReference type="GO" id="GO:0051539">
    <property type="term" value="F:4 iron, 4 sulfur cluster binding"/>
    <property type="evidence" value="ECO:0007669"/>
    <property type="project" value="UniProtKB-KW"/>
</dbReference>
<evidence type="ECO:0000256" key="8">
    <source>
        <dbReference type="ARBA" id="ARBA00022801"/>
    </source>
</evidence>
<dbReference type="NCBIfam" id="TIGR00758">
    <property type="entry name" value="UDG_fam4"/>
    <property type="match status" value="1"/>
</dbReference>
<evidence type="ECO:0000256" key="11">
    <source>
        <dbReference type="ARBA" id="ARBA00023204"/>
    </source>
</evidence>
<dbReference type="SMART" id="SM00986">
    <property type="entry name" value="UDG"/>
    <property type="match status" value="1"/>
</dbReference>
<dbReference type="GO" id="GO:0006281">
    <property type="term" value="P:DNA repair"/>
    <property type="evidence" value="ECO:0007669"/>
    <property type="project" value="UniProtKB-KW"/>
</dbReference>
<keyword evidence="6" id="KW-0479">Metal-binding</keyword>
<dbReference type="InterPro" id="IPR036895">
    <property type="entry name" value="Uracil-DNA_glycosylase-like_sf"/>
</dbReference>
<dbReference type="Proteomes" id="UP000184082">
    <property type="component" value="Unassembled WGS sequence"/>
</dbReference>
<keyword evidence="10" id="KW-0411">Iron-sulfur</keyword>
<dbReference type="EMBL" id="FRAJ01000006">
    <property type="protein sequence ID" value="SHJ93001.1"/>
    <property type="molecule type" value="Genomic_DNA"/>
</dbReference>
<evidence type="ECO:0000259" key="12">
    <source>
        <dbReference type="SMART" id="SM00986"/>
    </source>
</evidence>
<name>A0A1M6NBC9_9FIRM</name>
<dbReference type="PANTHER" id="PTHR33693:SF1">
    <property type="entry name" value="TYPE-4 URACIL-DNA GLYCOSYLASE"/>
    <property type="match status" value="1"/>
</dbReference>
<dbReference type="Pfam" id="PF03167">
    <property type="entry name" value="UDG"/>
    <property type="match status" value="1"/>
</dbReference>
<evidence type="ECO:0000256" key="5">
    <source>
        <dbReference type="ARBA" id="ARBA00022485"/>
    </source>
</evidence>
<dbReference type="GO" id="GO:0046872">
    <property type="term" value="F:metal ion binding"/>
    <property type="evidence" value="ECO:0007669"/>
    <property type="project" value="UniProtKB-KW"/>
</dbReference>
<dbReference type="RefSeq" id="WP_072966102.1">
    <property type="nucleotide sequence ID" value="NZ_FRAJ01000006.1"/>
</dbReference>
<keyword evidence="5" id="KW-0004">4Fe-4S</keyword>
<evidence type="ECO:0000256" key="3">
    <source>
        <dbReference type="ARBA" id="ARBA00012030"/>
    </source>
</evidence>
<organism evidence="13 14">
    <name type="scientific">Caminicella sporogenes DSM 14501</name>
    <dbReference type="NCBI Taxonomy" id="1121266"/>
    <lineage>
        <taxon>Bacteria</taxon>
        <taxon>Bacillati</taxon>
        <taxon>Bacillota</taxon>
        <taxon>Clostridia</taxon>
        <taxon>Peptostreptococcales</taxon>
        <taxon>Caminicellaceae</taxon>
        <taxon>Caminicella</taxon>
    </lineage>
</organism>
<dbReference type="InterPro" id="IPR005273">
    <property type="entry name" value="Ura-DNA_glyco_family4"/>
</dbReference>
<evidence type="ECO:0000313" key="13">
    <source>
        <dbReference type="EMBL" id="SHJ93001.1"/>
    </source>
</evidence>
<keyword evidence="9" id="KW-0408">Iron</keyword>
<dbReference type="Gene3D" id="3.40.470.10">
    <property type="entry name" value="Uracil-DNA glycosylase-like domain"/>
    <property type="match status" value="1"/>
</dbReference>
<accession>A0A1M6NBC9</accession>
<keyword evidence="8" id="KW-0378">Hydrolase</keyword>
<evidence type="ECO:0000313" key="14">
    <source>
        <dbReference type="Proteomes" id="UP000184082"/>
    </source>
</evidence>
<keyword evidence="7" id="KW-0227">DNA damage</keyword>
<comment type="catalytic activity">
    <reaction evidence="1">
        <text>Hydrolyzes single-stranded DNA or mismatched double-stranded DNA and polynucleotides, releasing free uracil.</text>
        <dbReference type="EC" id="3.2.2.27"/>
    </reaction>
</comment>
<dbReference type="AlphaFoldDB" id="A0A1M6NBC9"/>
<keyword evidence="11" id="KW-0234">DNA repair</keyword>
<evidence type="ECO:0000256" key="9">
    <source>
        <dbReference type="ARBA" id="ARBA00023004"/>
    </source>
</evidence>